<dbReference type="PIRSF" id="PIRSF017184">
    <property type="entry name" value="Nnr"/>
    <property type="match status" value="1"/>
</dbReference>
<dbReference type="GO" id="GO:0005524">
    <property type="term" value="F:ATP binding"/>
    <property type="evidence" value="ECO:0007669"/>
    <property type="project" value="UniProtKB-UniRule"/>
</dbReference>
<evidence type="ECO:0000256" key="14">
    <source>
        <dbReference type="ARBA" id="ARBA00025153"/>
    </source>
</evidence>
<evidence type="ECO:0000256" key="15">
    <source>
        <dbReference type="ARBA" id="ARBA00048238"/>
    </source>
</evidence>
<keyword evidence="22" id="KW-1185">Reference proteome</keyword>
<feature type="binding site" evidence="17">
    <location>
        <position position="241"/>
    </location>
    <ligand>
        <name>(6S)-NADPHX</name>
        <dbReference type="ChEBI" id="CHEBI:64076"/>
    </ligand>
</feature>
<keyword evidence="11 18" id="KW-0413">Isomerase</keyword>
<dbReference type="NCBIfam" id="TIGR00197">
    <property type="entry name" value="yjeF_nterm"/>
    <property type="match status" value="1"/>
</dbReference>
<evidence type="ECO:0000256" key="6">
    <source>
        <dbReference type="ARBA" id="ARBA00022741"/>
    </source>
</evidence>
<organism evidence="21 22">
    <name type="scientific">Phytoactinopolyspora mesophila</name>
    <dbReference type="NCBI Taxonomy" id="2650750"/>
    <lineage>
        <taxon>Bacteria</taxon>
        <taxon>Bacillati</taxon>
        <taxon>Actinomycetota</taxon>
        <taxon>Actinomycetes</taxon>
        <taxon>Jiangellales</taxon>
        <taxon>Jiangellaceae</taxon>
        <taxon>Phytoactinopolyspora</taxon>
    </lineage>
</organism>
<keyword evidence="6 17" id="KW-0547">Nucleotide-binding</keyword>
<comment type="catalytic activity">
    <reaction evidence="2 18">
        <text>(6R)-NADPHX = (6S)-NADPHX</text>
        <dbReference type="Rhea" id="RHEA:32227"/>
        <dbReference type="ChEBI" id="CHEBI:64076"/>
        <dbReference type="ChEBI" id="CHEBI:64077"/>
        <dbReference type="EC" id="5.1.99.6"/>
    </reaction>
</comment>
<keyword evidence="5 18" id="KW-0479">Metal-binding</keyword>
<dbReference type="GO" id="GO:0046872">
    <property type="term" value="F:metal ion binding"/>
    <property type="evidence" value="ECO:0007669"/>
    <property type="project" value="UniProtKB-UniRule"/>
</dbReference>
<dbReference type="PROSITE" id="PS51385">
    <property type="entry name" value="YJEF_N"/>
    <property type="match status" value="1"/>
</dbReference>
<dbReference type="PROSITE" id="PS51383">
    <property type="entry name" value="YJEF_C_3"/>
    <property type="match status" value="1"/>
</dbReference>
<comment type="subunit">
    <text evidence="17">Homotetramer.</text>
</comment>
<comment type="function">
    <text evidence="14 18">Bifunctional enzyme that catalyzes the epimerization of the S- and R-forms of NAD(P)HX and the dehydration of the S-form of NAD(P)HX at the expense of ADP, which is converted to AMP. This allows the repair of both epimers of NAD(P)HX, a damaged form of NAD(P)H that is a result of enzymatic or heat-dependent hydration.</text>
</comment>
<dbReference type="SUPFAM" id="SSF64153">
    <property type="entry name" value="YjeF N-terminal domain-like"/>
    <property type="match status" value="1"/>
</dbReference>
<dbReference type="EC" id="4.2.1.136" evidence="17"/>
<dbReference type="Gene3D" id="3.40.50.10260">
    <property type="entry name" value="YjeF N-terminal domain"/>
    <property type="match status" value="1"/>
</dbReference>
<comment type="similarity">
    <text evidence="4 18">In the C-terminal section; belongs to the NnrD/CARKD family.</text>
</comment>
<name>A0A7K3M2L4_9ACTN</name>
<dbReference type="HAMAP" id="MF_01965">
    <property type="entry name" value="NADHX_dehydratase"/>
    <property type="match status" value="1"/>
</dbReference>
<dbReference type="Pfam" id="PF03853">
    <property type="entry name" value="YjeF_N"/>
    <property type="match status" value="1"/>
</dbReference>
<feature type="binding site" evidence="17">
    <location>
        <position position="296"/>
    </location>
    <ligand>
        <name>(6S)-NADPHX</name>
        <dbReference type="ChEBI" id="CHEBI:64076"/>
    </ligand>
</feature>
<evidence type="ECO:0000313" key="22">
    <source>
        <dbReference type="Proteomes" id="UP000460435"/>
    </source>
</evidence>
<protein>
    <recommendedName>
        <fullName evidence="17">ADP-dependent (S)-NAD(P)H-hydrate dehydratase</fullName>
        <ecNumber evidence="17">4.2.1.136</ecNumber>
    </recommendedName>
    <alternativeName>
        <fullName evidence="17">ADP-dependent NAD(P)HX dehydratase</fullName>
    </alternativeName>
</protein>
<keyword evidence="12 17" id="KW-0456">Lyase</keyword>
<dbReference type="InterPro" id="IPR030677">
    <property type="entry name" value="Nnr"/>
</dbReference>
<dbReference type="InterPro" id="IPR000631">
    <property type="entry name" value="CARKD"/>
</dbReference>
<comment type="function">
    <text evidence="17">Catalyzes the dehydration of the S-form of NAD(P)HX at the expense of ADP, which is converted to AMP. Together with NAD(P)HX epimerase, which catalyzes the epimerization of the S- and R-forms, the enzyme allows the repair of both epimers of NAD(P)HX, a damaged form of NAD(P)H that is a result of enzymatic or heat-dependent hydration.</text>
</comment>
<accession>A0A7K3M2L4</accession>
<comment type="caution">
    <text evidence="21">The sequence shown here is derived from an EMBL/GenBank/DDBJ whole genome shotgun (WGS) entry which is preliminary data.</text>
</comment>
<feature type="domain" description="YjeF N-terminal" evidence="20">
    <location>
        <begin position="1"/>
        <end position="199"/>
    </location>
</feature>
<keyword evidence="13" id="KW-0511">Multifunctional enzyme</keyword>
<evidence type="ECO:0000256" key="5">
    <source>
        <dbReference type="ARBA" id="ARBA00022723"/>
    </source>
</evidence>
<proteinExistence type="inferred from homology"/>
<comment type="catalytic activity">
    <reaction evidence="16 17 18">
        <text>(6S)-NADPHX + ADP = AMP + phosphate + NADPH + H(+)</text>
        <dbReference type="Rhea" id="RHEA:32235"/>
        <dbReference type="ChEBI" id="CHEBI:15378"/>
        <dbReference type="ChEBI" id="CHEBI:43474"/>
        <dbReference type="ChEBI" id="CHEBI:57783"/>
        <dbReference type="ChEBI" id="CHEBI:64076"/>
        <dbReference type="ChEBI" id="CHEBI:456215"/>
        <dbReference type="ChEBI" id="CHEBI:456216"/>
        <dbReference type="EC" id="4.2.1.136"/>
    </reaction>
</comment>
<evidence type="ECO:0000256" key="1">
    <source>
        <dbReference type="ARBA" id="ARBA00000013"/>
    </source>
</evidence>
<dbReference type="GO" id="GO:0110051">
    <property type="term" value="P:metabolite repair"/>
    <property type="evidence" value="ECO:0007669"/>
    <property type="project" value="TreeGrafter"/>
</dbReference>
<evidence type="ECO:0000256" key="17">
    <source>
        <dbReference type="HAMAP-Rule" id="MF_01965"/>
    </source>
</evidence>
<evidence type="ECO:0000256" key="9">
    <source>
        <dbReference type="ARBA" id="ARBA00022958"/>
    </source>
</evidence>
<dbReference type="PANTHER" id="PTHR12592">
    <property type="entry name" value="ATP-DEPENDENT (S)-NAD(P)H-HYDRATE DEHYDRATASE FAMILY MEMBER"/>
    <property type="match status" value="1"/>
</dbReference>
<keyword evidence="9 18" id="KW-0630">Potassium</keyword>
<reference evidence="21 22" key="1">
    <citation type="submission" date="2019-11" db="EMBL/GenBank/DDBJ databases">
        <authorList>
            <person name="Li X.-J."/>
            <person name="Feng X.-M."/>
        </authorList>
    </citation>
    <scope>NUCLEOTIDE SEQUENCE [LARGE SCALE GENOMIC DNA]</scope>
    <source>
        <strain evidence="21 22">XMNu-373</strain>
    </source>
</reference>
<evidence type="ECO:0000256" key="18">
    <source>
        <dbReference type="PIRNR" id="PIRNR017184"/>
    </source>
</evidence>
<dbReference type="AlphaFoldDB" id="A0A7K3M2L4"/>
<evidence type="ECO:0000256" key="2">
    <source>
        <dbReference type="ARBA" id="ARBA00000909"/>
    </source>
</evidence>
<feature type="binding site" evidence="17">
    <location>
        <position position="404"/>
    </location>
    <ligand>
        <name>AMP</name>
        <dbReference type="ChEBI" id="CHEBI:456215"/>
    </ligand>
</feature>
<evidence type="ECO:0000256" key="10">
    <source>
        <dbReference type="ARBA" id="ARBA00023027"/>
    </source>
</evidence>
<evidence type="ECO:0000256" key="3">
    <source>
        <dbReference type="ARBA" id="ARBA00006001"/>
    </source>
</evidence>
<dbReference type="Gene3D" id="3.40.1190.20">
    <property type="match status" value="1"/>
</dbReference>
<gene>
    <name evidence="17" type="primary">nnrD</name>
    <name evidence="21" type="ORF">F7O44_10655</name>
</gene>
<sequence length="466" mass="46860">MATLPESALMQRAAAGLAAVCARVLGGPYGSRVVLLVGGGDNGGDALWAGARLAHRGASVDAVLLRHDRVHPAGLAAFRRAGGRVVSSADVPLTPETQRAIARADLVLDGMLGIGGRGGLRDDAARLADAAAAEAGLVVAVDLPSGVEPDTAELTGPHVRADVTVTFGTHKLAILADPAAQVAGHVEFVDIGLAPYLPEPVAGMLEPVDVAEMLPAPERNSDKYRRGVLGLLAGSAQFRGAAVLAAGGAAEGGAGMVRFVGPDEVATQVLNRWPEVVTSADVADTGRVQAWAVGSGLGDGRAAEVAAVLDTGLPVLVDADGLRHLPETLDGRALLTPHAGELARMMDADRGDVEAHRLRYVQAAARRWNATVLLKGSTTLVAAPDGRIRVNPTGTPALATAGSGDVLSGLAGALLATGMEPFDAGSAAAYIHGLAGQAAAEGSGLPSASAVLDALPAVLAALHSAR</sequence>
<comment type="similarity">
    <text evidence="17">Belongs to the NnrD/CARKD family.</text>
</comment>
<evidence type="ECO:0000256" key="13">
    <source>
        <dbReference type="ARBA" id="ARBA00023268"/>
    </source>
</evidence>
<evidence type="ECO:0000256" key="7">
    <source>
        <dbReference type="ARBA" id="ARBA00022840"/>
    </source>
</evidence>
<evidence type="ECO:0000256" key="8">
    <source>
        <dbReference type="ARBA" id="ARBA00022857"/>
    </source>
</evidence>
<dbReference type="Pfam" id="PF01256">
    <property type="entry name" value="Carb_kinase"/>
    <property type="match status" value="1"/>
</dbReference>
<dbReference type="InterPro" id="IPR029056">
    <property type="entry name" value="Ribokinase-like"/>
</dbReference>
<dbReference type="SUPFAM" id="SSF53613">
    <property type="entry name" value="Ribokinase-like"/>
    <property type="match status" value="1"/>
</dbReference>
<evidence type="ECO:0000256" key="11">
    <source>
        <dbReference type="ARBA" id="ARBA00023235"/>
    </source>
</evidence>
<comment type="similarity">
    <text evidence="3 18">In the N-terminal section; belongs to the NnrE/AIBP family.</text>
</comment>
<evidence type="ECO:0000259" key="19">
    <source>
        <dbReference type="PROSITE" id="PS51383"/>
    </source>
</evidence>
<feature type="binding site" evidence="17">
    <location>
        <begin position="375"/>
        <end position="379"/>
    </location>
    <ligand>
        <name>AMP</name>
        <dbReference type="ChEBI" id="CHEBI:456215"/>
    </ligand>
</feature>
<evidence type="ECO:0000256" key="16">
    <source>
        <dbReference type="ARBA" id="ARBA00049209"/>
    </source>
</evidence>
<dbReference type="GO" id="GO:0046496">
    <property type="term" value="P:nicotinamide nucleotide metabolic process"/>
    <property type="evidence" value="ECO:0007669"/>
    <property type="project" value="UniProtKB-UniRule"/>
</dbReference>
<dbReference type="GO" id="GO:0052855">
    <property type="term" value="F:ADP-dependent NAD(P)H-hydrate dehydratase activity"/>
    <property type="evidence" value="ECO:0007669"/>
    <property type="project" value="UniProtKB-UniRule"/>
</dbReference>
<comment type="cofactor">
    <cofactor evidence="17">
        <name>Mg(2+)</name>
        <dbReference type="ChEBI" id="CHEBI:18420"/>
    </cofactor>
</comment>
<dbReference type="CDD" id="cd01171">
    <property type="entry name" value="YXKO-related"/>
    <property type="match status" value="1"/>
</dbReference>
<dbReference type="InterPro" id="IPR004443">
    <property type="entry name" value="YjeF_N_dom"/>
</dbReference>
<evidence type="ECO:0000256" key="12">
    <source>
        <dbReference type="ARBA" id="ARBA00023239"/>
    </source>
</evidence>
<comment type="catalytic activity">
    <reaction evidence="15 17 18">
        <text>(6S)-NADHX + ADP = AMP + phosphate + NADH + H(+)</text>
        <dbReference type="Rhea" id="RHEA:32223"/>
        <dbReference type="ChEBI" id="CHEBI:15378"/>
        <dbReference type="ChEBI" id="CHEBI:43474"/>
        <dbReference type="ChEBI" id="CHEBI:57945"/>
        <dbReference type="ChEBI" id="CHEBI:64074"/>
        <dbReference type="ChEBI" id="CHEBI:456215"/>
        <dbReference type="ChEBI" id="CHEBI:456216"/>
        <dbReference type="EC" id="4.2.1.136"/>
    </reaction>
</comment>
<dbReference type="EMBL" id="WLZY01000003">
    <property type="protein sequence ID" value="NDL57534.1"/>
    <property type="molecule type" value="Genomic_DNA"/>
</dbReference>
<comment type="catalytic activity">
    <reaction evidence="1 18">
        <text>(6R)-NADHX = (6S)-NADHX</text>
        <dbReference type="Rhea" id="RHEA:32215"/>
        <dbReference type="ChEBI" id="CHEBI:64074"/>
        <dbReference type="ChEBI" id="CHEBI:64075"/>
        <dbReference type="EC" id="5.1.99.6"/>
    </reaction>
</comment>
<keyword evidence="10 17" id="KW-0520">NAD</keyword>
<feature type="binding site" evidence="17">
    <location>
        <position position="405"/>
    </location>
    <ligand>
        <name>(6S)-NADPHX</name>
        <dbReference type="ChEBI" id="CHEBI:64076"/>
    </ligand>
</feature>
<comment type="cofactor">
    <cofactor evidence="18">
        <name>K(+)</name>
        <dbReference type="ChEBI" id="CHEBI:29103"/>
    </cofactor>
    <text evidence="18">Binds 1 potassium ion per subunit.</text>
</comment>
<dbReference type="GO" id="GO:0052856">
    <property type="term" value="F:NAD(P)HX epimerase activity"/>
    <property type="evidence" value="ECO:0007669"/>
    <property type="project" value="UniProtKB-EC"/>
</dbReference>
<dbReference type="PANTHER" id="PTHR12592:SF0">
    <property type="entry name" value="ATP-DEPENDENT (S)-NAD(P)H-HYDRATE DEHYDRATASE"/>
    <property type="match status" value="1"/>
</dbReference>
<feature type="domain" description="YjeF C-terminal" evidence="19">
    <location>
        <begin position="206"/>
        <end position="462"/>
    </location>
</feature>
<keyword evidence="8 17" id="KW-0521">NADP</keyword>
<keyword evidence="7 17" id="KW-0067">ATP-binding</keyword>
<evidence type="ECO:0000313" key="21">
    <source>
        <dbReference type="EMBL" id="NDL57534.1"/>
    </source>
</evidence>
<dbReference type="InterPro" id="IPR036652">
    <property type="entry name" value="YjeF_N_dom_sf"/>
</dbReference>
<evidence type="ECO:0000256" key="4">
    <source>
        <dbReference type="ARBA" id="ARBA00009524"/>
    </source>
</evidence>
<dbReference type="Proteomes" id="UP000460435">
    <property type="component" value="Unassembled WGS sequence"/>
</dbReference>
<feature type="binding site" evidence="17">
    <location>
        <position position="338"/>
    </location>
    <ligand>
        <name>(6S)-NADPHX</name>
        <dbReference type="ChEBI" id="CHEBI:64076"/>
    </ligand>
</feature>
<evidence type="ECO:0000259" key="20">
    <source>
        <dbReference type="PROSITE" id="PS51385"/>
    </source>
</evidence>
<dbReference type="NCBIfam" id="TIGR00196">
    <property type="entry name" value="yjeF_cterm"/>
    <property type="match status" value="1"/>
</dbReference>